<dbReference type="InterPro" id="IPR005488">
    <property type="entry name" value="Etherase_MurQ"/>
</dbReference>
<dbReference type="GO" id="GO:0009750">
    <property type="term" value="P:response to fructose"/>
    <property type="evidence" value="ECO:0007669"/>
    <property type="project" value="TreeGrafter"/>
</dbReference>
<dbReference type="InterPro" id="IPR002731">
    <property type="entry name" value="ATPase_BadF"/>
</dbReference>
<comment type="caution">
    <text evidence="9">The sequence shown here is derived from an EMBL/GenBank/DDBJ whole genome shotgun (WGS) entry which is preliminary data.</text>
</comment>
<dbReference type="GO" id="GO:0070095">
    <property type="term" value="F:fructose-6-phosphate binding"/>
    <property type="evidence" value="ECO:0007669"/>
    <property type="project" value="TreeGrafter"/>
</dbReference>
<keyword evidence="10" id="KW-1185">Reference proteome</keyword>
<keyword evidence="4" id="KW-0456">Lyase</keyword>
<dbReference type="GO" id="GO:0046348">
    <property type="term" value="P:amino sugar catabolic process"/>
    <property type="evidence" value="ECO:0007669"/>
    <property type="project" value="InterPro"/>
</dbReference>
<sequence>MDLASLSQLQTEAVNPRTAQIDLISTLEMCRLINEEDHRVAPSVTPYLSEIAAAIDALTPRVRDGGRVIYVGAGTSGRLGILDASEIPPTFAAPPWQFVGLIAGGDAAIRRAQEGAEDSVTAGEADMEALKLIPELDTVVGIAASGRTPYVLGCLAFAKKMGCLTVGVVCASPSAMGTSGTVDFLISPLPGPEVVTGSTRLKAGTATKMVLNMLSTGTMIRTGKTYGNLMVDLVASNLKLEQRSRNILRRLSARCDSMTDEDLDSLMARCKGRVKLALLVAETGQPAEHCEERLASAGGVLAKALETSLARNVQMPATNRQYVLCIDGGGTKCAAVIADLKGTVVGRGTTGPCNLTDDNGMEEVVQTLMVATNDALSTLPSSEHNLQSLFKSVWIGLAGIDRKNFRETLLPKLCDRFGLTEKEIRLTNDVDLLMAAASSHGDSSSAVVVIAGTGSVAMRYNQSDNGNEYSRVARSGGWGHILGDEGGGYAIGLEAIKYTLAGLEDMRLGIRSEPLGALEQAVLKRLGCATCGPKQIDLVSEILVQQHKQTIKTRIAGVAEVVLSMKGQDDTATAIIDRQIDYLASRTVGRLLEPRCAGYVPIEHTGLILSGSILNNQAYQDQFLDVLDRKGAQFAYVERNAEEDALDIVQNRLRPFLQDDDDARLRGHRLVSGSMISRNWMTLGSQLGQLVQVADGANLVELERLTLLNAADKVVAKNIPEVREMAAAQLRRDPKSIKFLALYARSWEVQRSRHGEIRVLSQSGLDRWALALFGGWTGIKLDTFGDDEELRHVESKQCNWLRRRGLVQINSRGRKMDQDKAGSSSGGWNAGAEKVMSTDSTR</sequence>
<dbReference type="CDD" id="cd05007">
    <property type="entry name" value="SIS_Etherase"/>
    <property type="match status" value="1"/>
</dbReference>
<gene>
    <name evidence="9" type="ORF">CFD26_104464</name>
</gene>
<dbReference type="InterPro" id="IPR040190">
    <property type="entry name" value="MURQ/GCKR"/>
</dbReference>
<dbReference type="NCBIfam" id="NF009222">
    <property type="entry name" value="PRK12570.1"/>
    <property type="match status" value="1"/>
</dbReference>
<feature type="region of interest" description="Disordered" evidence="7">
    <location>
        <begin position="812"/>
        <end position="842"/>
    </location>
</feature>
<dbReference type="OrthoDB" id="311172at2759"/>
<dbReference type="InterPro" id="IPR043129">
    <property type="entry name" value="ATPase_NBD"/>
</dbReference>
<dbReference type="Proteomes" id="UP000215289">
    <property type="component" value="Unassembled WGS sequence"/>
</dbReference>
<dbReference type="HAMAP" id="MF_00068">
    <property type="entry name" value="MurQ"/>
    <property type="match status" value="1"/>
</dbReference>
<dbReference type="GO" id="GO:0004857">
    <property type="term" value="F:enzyme inhibitor activity"/>
    <property type="evidence" value="ECO:0007669"/>
    <property type="project" value="TreeGrafter"/>
</dbReference>
<accession>A0A397HHB0</accession>
<dbReference type="Gene3D" id="3.30.420.40">
    <property type="match status" value="2"/>
</dbReference>
<name>A0A397HHB0_9EURO</name>
<dbReference type="InterPro" id="IPR005486">
    <property type="entry name" value="Glucokinase_regulatory_CS"/>
</dbReference>
<dbReference type="PROSITE" id="PS51464">
    <property type="entry name" value="SIS"/>
    <property type="match status" value="1"/>
</dbReference>
<evidence type="ECO:0000256" key="2">
    <source>
        <dbReference type="ARBA" id="ARBA00012122"/>
    </source>
</evidence>
<dbReference type="InterPro" id="IPR001347">
    <property type="entry name" value="SIS_dom"/>
</dbReference>
<dbReference type="GO" id="GO:0005654">
    <property type="term" value="C:nucleoplasm"/>
    <property type="evidence" value="ECO:0007669"/>
    <property type="project" value="TreeGrafter"/>
</dbReference>
<organism evidence="9 10">
    <name type="scientific">Aspergillus turcosus</name>
    <dbReference type="NCBI Taxonomy" id="1245748"/>
    <lineage>
        <taxon>Eukaryota</taxon>
        <taxon>Fungi</taxon>
        <taxon>Dikarya</taxon>
        <taxon>Ascomycota</taxon>
        <taxon>Pezizomycotina</taxon>
        <taxon>Eurotiomycetes</taxon>
        <taxon>Eurotiomycetidae</taxon>
        <taxon>Eurotiales</taxon>
        <taxon>Aspergillaceae</taxon>
        <taxon>Aspergillus</taxon>
        <taxon>Aspergillus subgen. Fumigati</taxon>
    </lineage>
</organism>
<evidence type="ECO:0000256" key="7">
    <source>
        <dbReference type="SAM" id="MobiDB-lite"/>
    </source>
</evidence>
<protein>
    <recommendedName>
        <fullName evidence="3">N-acetyl-D-glucosamine kinase</fullName>
        <ecNumber evidence="2">2.7.1.59</ecNumber>
    </recommendedName>
    <alternativeName>
        <fullName evidence="6">GlcNAc kinase</fullName>
    </alternativeName>
</protein>
<dbReference type="PANTHER" id="PTHR10088:SF4">
    <property type="entry name" value="GLUCOKINASE REGULATORY PROTEIN"/>
    <property type="match status" value="1"/>
</dbReference>
<evidence type="ECO:0000259" key="8">
    <source>
        <dbReference type="PROSITE" id="PS51464"/>
    </source>
</evidence>
<dbReference type="Gene3D" id="1.10.8.1080">
    <property type="match status" value="1"/>
</dbReference>
<reference evidence="9 10" key="1">
    <citation type="submission" date="2018-08" db="EMBL/GenBank/DDBJ databases">
        <title>Draft genome sequences of two Aspergillus turcosus clinical strains isolated from bronchoalveolar lavage fluid: one azole-susceptible and the other azole-resistant.</title>
        <authorList>
            <person name="Parent-Michaud M."/>
            <person name="Dufresne P.J."/>
            <person name="Fournier E."/>
            <person name="Martineau C."/>
            <person name="Moreira S."/>
            <person name="Perkins V."/>
            <person name="De Repentigny L."/>
            <person name="Dufresne S.F."/>
        </authorList>
    </citation>
    <scope>NUCLEOTIDE SEQUENCE [LARGE SCALE GENOMIC DNA]</scope>
    <source>
        <strain evidence="9">HMR AF 1038</strain>
    </source>
</reference>
<dbReference type="GO" id="GO:0045127">
    <property type="term" value="F:N-acetylglucosamine kinase activity"/>
    <property type="evidence" value="ECO:0007669"/>
    <property type="project" value="UniProtKB-EC"/>
</dbReference>
<evidence type="ECO:0000256" key="6">
    <source>
        <dbReference type="ARBA" id="ARBA00031123"/>
    </source>
</evidence>
<dbReference type="NCBIfam" id="NF003915">
    <property type="entry name" value="PRK05441.1"/>
    <property type="match status" value="1"/>
</dbReference>
<dbReference type="InterPro" id="IPR046348">
    <property type="entry name" value="SIS_dom_sf"/>
</dbReference>
<evidence type="ECO:0000313" key="9">
    <source>
        <dbReference type="EMBL" id="RLL97858.1"/>
    </source>
</evidence>
<dbReference type="PROSITE" id="PS01272">
    <property type="entry name" value="GCKR"/>
    <property type="match status" value="1"/>
</dbReference>
<evidence type="ECO:0000256" key="1">
    <source>
        <dbReference type="ARBA" id="ARBA00006198"/>
    </source>
</evidence>
<dbReference type="FunFam" id="3.40.50.10490:FF:000014">
    <property type="entry name" value="N-acetylmuramic acid 6-phosphate etherase"/>
    <property type="match status" value="1"/>
</dbReference>
<dbReference type="CDD" id="cd24007">
    <property type="entry name" value="ASKHA_NBD_eukNAGK-like"/>
    <property type="match status" value="1"/>
</dbReference>
<dbReference type="GO" id="GO:0019899">
    <property type="term" value="F:enzyme binding"/>
    <property type="evidence" value="ECO:0007669"/>
    <property type="project" value="TreeGrafter"/>
</dbReference>
<dbReference type="GO" id="GO:0042593">
    <property type="term" value="P:glucose homeostasis"/>
    <property type="evidence" value="ECO:0007669"/>
    <property type="project" value="TreeGrafter"/>
</dbReference>
<dbReference type="AlphaFoldDB" id="A0A397HHB0"/>
<dbReference type="NCBIfam" id="TIGR00274">
    <property type="entry name" value="N-acetylmuramic acid 6-phosphate etherase"/>
    <property type="match status" value="1"/>
</dbReference>
<evidence type="ECO:0000256" key="4">
    <source>
        <dbReference type="ARBA" id="ARBA00023239"/>
    </source>
</evidence>
<dbReference type="GO" id="GO:0005829">
    <property type="term" value="C:cytosol"/>
    <property type="evidence" value="ECO:0007669"/>
    <property type="project" value="TreeGrafter"/>
</dbReference>
<dbReference type="GO" id="GO:0016835">
    <property type="term" value="F:carbon-oxygen lyase activity"/>
    <property type="evidence" value="ECO:0007669"/>
    <property type="project" value="InterPro"/>
</dbReference>
<comment type="similarity">
    <text evidence="1">Belongs to the eukaryotic-type N-acetylglucosamine kinase family.</text>
</comment>
<dbReference type="Pfam" id="PF01869">
    <property type="entry name" value="BcrAD_BadFG"/>
    <property type="match status" value="1"/>
</dbReference>
<dbReference type="Gene3D" id="3.40.50.10490">
    <property type="entry name" value="Glucose-6-phosphate isomerase like protein, domain 1"/>
    <property type="match status" value="1"/>
</dbReference>
<dbReference type="EC" id="2.7.1.59" evidence="2"/>
<proteinExistence type="inferred from homology"/>
<evidence type="ECO:0000313" key="10">
    <source>
        <dbReference type="Proteomes" id="UP000215289"/>
    </source>
</evidence>
<dbReference type="PANTHER" id="PTHR10088">
    <property type="entry name" value="GLUCOKINASE REGULATORY PROTEIN"/>
    <property type="match status" value="1"/>
</dbReference>
<dbReference type="EMBL" id="NIDN02000066">
    <property type="protein sequence ID" value="RLL97858.1"/>
    <property type="molecule type" value="Genomic_DNA"/>
</dbReference>
<dbReference type="STRING" id="1245748.A0A397HHB0"/>
<dbReference type="Pfam" id="PF22645">
    <property type="entry name" value="GKRP_SIS_N"/>
    <property type="match status" value="1"/>
</dbReference>
<evidence type="ECO:0000256" key="3">
    <source>
        <dbReference type="ARBA" id="ARBA00014974"/>
    </source>
</evidence>
<feature type="domain" description="SIS" evidence="8">
    <location>
        <begin position="58"/>
        <end position="224"/>
    </location>
</feature>
<dbReference type="SUPFAM" id="SSF53067">
    <property type="entry name" value="Actin-like ATPase domain"/>
    <property type="match status" value="2"/>
</dbReference>
<dbReference type="GO" id="GO:0030246">
    <property type="term" value="F:carbohydrate binding"/>
    <property type="evidence" value="ECO:0007669"/>
    <property type="project" value="TreeGrafter"/>
</dbReference>
<keyword evidence="5" id="KW-0119">Carbohydrate metabolism</keyword>
<dbReference type="SUPFAM" id="SSF53697">
    <property type="entry name" value="SIS domain"/>
    <property type="match status" value="1"/>
</dbReference>
<evidence type="ECO:0000256" key="5">
    <source>
        <dbReference type="ARBA" id="ARBA00023277"/>
    </source>
</evidence>